<dbReference type="Gene3D" id="1.10.10.60">
    <property type="entry name" value="Homeodomain-like"/>
    <property type="match status" value="1"/>
</dbReference>
<evidence type="ECO:0000259" key="4">
    <source>
        <dbReference type="PROSITE" id="PS01124"/>
    </source>
</evidence>
<evidence type="ECO:0000256" key="3">
    <source>
        <dbReference type="ARBA" id="ARBA00023163"/>
    </source>
</evidence>
<dbReference type="PROSITE" id="PS01124">
    <property type="entry name" value="HTH_ARAC_FAMILY_2"/>
    <property type="match status" value="1"/>
</dbReference>
<keyword evidence="2" id="KW-0238">DNA-binding</keyword>
<keyword evidence="6" id="KW-1185">Reference proteome</keyword>
<dbReference type="RefSeq" id="WP_034682396.1">
    <property type="nucleotide sequence ID" value="NZ_CP023049.2"/>
</dbReference>
<comment type="caution">
    <text evidence="5">The sequence shown here is derived from an EMBL/GenBank/DDBJ whole genome shotgun (WGS) entry which is preliminary data.</text>
</comment>
<protein>
    <submittedName>
        <fullName evidence="5">AraC family transcriptional regulator</fullName>
    </submittedName>
</protein>
<accession>A0A086BKF8</accession>
<dbReference type="STRING" id="558152.IQ37_05215"/>
<dbReference type="PANTHER" id="PTHR43280:SF32">
    <property type="entry name" value="TRANSCRIPTIONAL REGULATORY PROTEIN"/>
    <property type="match status" value="1"/>
</dbReference>
<dbReference type="eggNOG" id="COG2207">
    <property type="taxonomic scope" value="Bacteria"/>
</dbReference>
<evidence type="ECO:0000313" key="5">
    <source>
        <dbReference type="EMBL" id="KFF29422.1"/>
    </source>
</evidence>
<name>A0A086BKF8_9FLAO</name>
<sequence length="306" mass="35612">MKTTQLPVHFRSLSALHQAMGRPAPLHPLISIINYGEARFDPKDFEHGMKTDFYKISFKTDFHGKIRYGQGYYDFEEGGMSFVSPGQVLILNHEESGYSGMSLYIHPDFMRSYSLSQKIKKYGFFSYSAAEALYLSEKEKTTMLEIFTYIQSELEERIDQFSQDVIISQIELLLTYSNRFYNRQFITRKPATHDLISTMEEVLDHHFDAENGVNGLPTVEFLASQLNLTPRYLSDMLRHYTGQSAQQHIHDKLIEKAKEYLSEPQFSVSEIAYQLGFEHPQSFSKLFKNKTKQTPNEYKQSLQKIK</sequence>
<dbReference type="SMART" id="SM00342">
    <property type="entry name" value="HTH_ARAC"/>
    <property type="match status" value="1"/>
</dbReference>
<dbReference type="OrthoDB" id="2600165at2"/>
<dbReference type="EMBL" id="JPRJ01000006">
    <property type="protein sequence ID" value="KFF29422.1"/>
    <property type="molecule type" value="Genomic_DNA"/>
</dbReference>
<dbReference type="PANTHER" id="PTHR43280">
    <property type="entry name" value="ARAC-FAMILY TRANSCRIPTIONAL REGULATOR"/>
    <property type="match status" value="1"/>
</dbReference>
<dbReference type="Pfam" id="PF12833">
    <property type="entry name" value="HTH_18"/>
    <property type="match status" value="1"/>
</dbReference>
<dbReference type="GO" id="GO:0043565">
    <property type="term" value="F:sequence-specific DNA binding"/>
    <property type="evidence" value="ECO:0007669"/>
    <property type="project" value="InterPro"/>
</dbReference>
<keyword evidence="3" id="KW-0804">Transcription</keyword>
<dbReference type="AlphaFoldDB" id="A0A086BKF8"/>
<dbReference type="InterPro" id="IPR018060">
    <property type="entry name" value="HTH_AraC"/>
</dbReference>
<dbReference type="SUPFAM" id="SSF46689">
    <property type="entry name" value="Homeodomain-like"/>
    <property type="match status" value="1"/>
</dbReference>
<dbReference type="KEGG" id="cpip:CJF12_00705"/>
<organism evidence="5 6">
    <name type="scientific">Chryseobacterium piperi</name>
    <dbReference type="NCBI Taxonomy" id="558152"/>
    <lineage>
        <taxon>Bacteria</taxon>
        <taxon>Pseudomonadati</taxon>
        <taxon>Bacteroidota</taxon>
        <taxon>Flavobacteriia</taxon>
        <taxon>Flavobacteriales</taxon>
        <taxon>Weeksellaceae</taxon>
        <taxon>Chryseobacterium group</taxon>
        <taxon>Chryseobacterium</taxon>
    </lineage>
</organism>
<evidence type="ECO:0000256" key="2">
    <source>
        <dbReference type="ARBA" id="ARBA00023125"/>
    </source>
</evidence>
<dbReference type="PRINTS" id="PR00032">
    <property type="entry name" value="HTHARAC"/>
</dbReference>
<proteinExistence type="predicted"/>
<evidence type="ECO:0000313" key="6">
    <source>
        <dbReference type="Proteomes" id="UP000028709"/>
    </source>
</evidence>
<dbReference type="GO" id="GO:0003700">
    <property type="term" value="F:DNA-binding transcription factor activity"/>
    <property type="evidence" value="ECO:0007669"/>
    <property type="project" value="InterPro"/>
</dbReference>
<reference evidence="5 6" key="1">
    <citation type="submission" date="2014-07" db="EMBL/GenBank/DDBJ databases">
        <title>Genome of Chryseobacterium piperi CTM.</title>
        <authorList>
            <person name="Pipes S.E."/>
            <person name="Stropko S.J."/>
            <person name="Newman J.D."/>
        </authorList>
    </citation>
    <scope>NUCLEOTIDE SEQUENCE [LARGE SCALE GENOMIC DNA]</scope>
    <source>
        <strain evidence="5 6">CTM</strain>
    </source>
</reference>
<evidence type="ECO:0000256" key="1">
    <source>
        <dbReference type="ARBA" id="ARBA00023015"/>
    </source>
</evidence>
<dbReference type="Proteomes" id="UP000028709">
    <property type="component" value="Unassembled WGS sequence"/>
</dbReference>
<dbReference type="InterPro" id="IPR009057">
    <property type="entry name" value="Homeodomain-like_sf"/>
</dbReference>
<gene>
    <name evidence="5" type="ORF">IQ37_05215</name>
</gene>
<keyword evidence="1" id="KW-0805">Transcription regulation</keyword>
<feature type="domain" description="HTH araC/xylS-type" evidence="4">
    <location>
        <begin position="197"/>
        <end position="301"/>
    </location>
</feature>
<dbReference type="InterPro" id="IPR020449">
    <property type="entry name" value="Tscrpt_reg_AraC-type_HTH"/>
</dbReference>